<dbReference type="Proteomes" id="UP001596379">
    <property type="component" value="Unassembled WGS sequence"/>
</dbReference>
<feature type="transmembrane region" description="Helical" evidence="1">
    <location>
        <begin position="118"/>
        <end position="137"/>
    </location>
</feature>
<keyword evidence="1" id="KW-0812">Transmembrane</keyword>
<organism evidence="2 3">
    <name type="scientific">Herminiimonas aquatilis</name>
    <dbReference type="NCBI Taxonomy" id="345342"/>
    <lineage>
        <taxon>Bacteria</taxon>
        <taxon>Pseudomonadati</taxon>
        <taxon>Pseudomonadota</taxon>
        <taxon>Betaproteobacteria</taxon>
        <taxon>Burkholderiales</taxon>
        <taxon>Oxalobacteraceae</taxon>
        <taxon>Herminiimonas</taxon>
    </lineage>
</organism>
<feature type="transmembrane region" description="Helical" evidence="1">
    <location>
        <begin position="143"/>
        <end position="162"/>
    </location>
</feature>
<reference evidence="3" key="1">
    <citation type="journal article" date="2019" name="Int. J. Syst. Evol. Microbiol.">
        <title>The Global Catalogue of Microorganisms (GCM) 10K type strain sequencing project: providing services to taxonomists for standard genome sequencing and annotation.</title>
        <authorList>
            <consortium name="The Broad Institute Genomics Platform"/>
            <consortium name="The Broad Institute Genome Sequencing Center for Infectious Disease"/>
            <person name="Wu L."/>
            <person name="Ma J."/>
        </authorList>
    </citation>
    <scope>NUCLEOTIDE SEQUENCE [LARGE SCALE GENOMIC DNA]</scope>
    <source>
        <strain evidence="3">CCUG 36956</strain>
    </source>
</reference>
<evidence type="ECO:0000256" key="1">
    <source>
        <dbReference type="SAM" id="Phobius"/>
    </source>
</evidence>
<name>A0ABW2J2X1_9BURK</name>
<sequence length="177" mass="19202">MPIEYPDDEMVSLAKNSSSSLAAAERLHATAAVKYSKDIENILVESFGASGIGLHEKISSVEHALPQGMKIKLRAVATIHYEVVHAKYLEISYSAAHEAQCREALTDLRALSGEGRGWKLGGFIFLGISGLAGFSIGVRNFGLGAGIAFATLFTLYCAWILWPKVLREAFCSKQEKP</sequence>
<dbReference type="EMBL" id="JBHTCC010000001">
    <property type="protein sequence ID" value="MFC7297651.1"/>
    <property type="molecule type" value="Genomic_DNA"/>
</dbReference>
<gene>
    <name evidence="2" type="ORF">ACFQO0_04295</name>
</gene>
<proteinExistence type="predicted"/>
<evidence type="ECO:0000313" key="2">
    <source>
        <dbReference type="EMBL" id="MFC7297651.1"/>
    </source>
</evidence>
<keyword evidence="1" id="KW-0472">Membrane</keyword>
<comment type="caution">
    <text evidence="2">The sequence shown here is derived from an EMBL/GenBank/DDBJ whole genome shotgun (WGS) entry which is preliminary data.</text>
</comment>
<protein>
    <submittedName>
        <fullName evidence="2">Uncharacterized protein</fullName>
    </submittedName>
</protein>
<accession>A0ABW2J2X1</accession>
<dbReference type="RefSeq" id="WP_382232792.1">
    <property type="nucleotide sequence ID" value="NZ_JBHTCC010000001.1"/>
</dbReference>
<keyword evidence="1" id="KW-1133">Transmembrane helix</keyword>
<evidence type="ECO:0000313" key="3">
    <source>
        <dbReference type="Proteomes" id="UP001596379"/>
    </source>
</evidence>
<keyword evidence="3" id="KW-1185">Reference proteome</keyword>